<reference evidence="6 7" key="1">
    <citation type="journal article" date="2018" name="Nat. Biotechnol.">
        <title>A standardized bacterial taxonomy based on genome phylogeny substantially revises the tree of life.</title>
        <authorList>
            <person name="Parks D.H."/>
            <person name="Chuvochina M."/>
            <person name="Waite D.W."/>
            <person name="Rinke C."/>
            <person name="Skarshewski A."/>
            <person name="Chaumeil P.A."/>
            <person name="Hugenholtz P."/>
        </authorList>
    </citation>
    <scope>NUCLEOTIDE SEQUENCE [LARGE SCALE GENOMIC DNA]</scope>
    <source>
        <strain evidence="6">UBA11247</strain>
    </source>
</reference>
<dbReference type="STRING" id="863239.GCA_000213935_00201"/>
<dbReference type="Pfam" id="PF01019">
    <property type="entry name" value="G_glu_transpept"/>
    <property type="match status" value="1"/>
</dbReference>
<name>A0A3D4T0J2_9CORY</name>
<dbReference type="InterPro" id="IPR043137">
    <property type="entry name" value="GGT_ssub_C"/>
</dbReference>
<dbReference type="GO" id="GO:0016787">
    <property type="term" value="F:hydrolase activity"/>
    <property type="evidence" value="ECO:0007669"/>
    <property type="project" value="UniProtKB-KW"/>
</dbReference>
<keyword evidence="4" id="KW-0865">Zymogen</keyword>
<gene>
    <name evidence="6" type="ORF">DIW82_09795</name>
</gene>
<feature type="compositionally biased region" description="Basic and acidic residues" evidence="5">
    <location>
        <begin position="267"/>
        <end position="276"/>
    </location>
</feature>
<dbReference type="Gene3D" id="1.10.246.130">
    <property type="match status" value="1"/>
</dbReference>
<dbReference type="PANTHER" id="PTHR43199:SF1">
    <property type="entry name" value="GLUTATHIONE HYDROLASE PROENZYME"/>
    <property type="match status" value="1"/>
</dbReference>
<dbReference type="Gene3D" id="3.60.20.40">
    <property type="match status" value="1"/>
</dbReference>
<dbReference type="SUPFAM" id="SSF56235">
    <property type="entry name" value="N-terminal nucleophile aminohydrolases (Ntn hydrolases)"/>
    <property type="match status" value="1"/>
</dbReference>
<dbReference type="Proteomes" id="UP000261739">
    <property type="component" value="Unassembled WGS sequence"/>
</dbReference>
<protein>
    <recommendedName>
        <fullName evidence="8">Gamma-glutamyltransferase</fullName>
    </recommendedName>
</protein>
<evidence type="ECO:0000256" key="4">
    <source>
        <dbReference type="ARBA" id="ARBA00023145"/>
    </source>
</evidence>
<dbReference type="InterPro" id="IPR051792">
    <property type="entry name" value="GGT_bact"/>
</dbReference>
<feature type="compositionally biased region" description="Low complexity" evidence="5">
    <location>
        <begin position="368"/>
        <end position="384"/>
    </location>
</feature>
<dbReference type="InterPro" id="IPR043138">
    <property type="entry name" value="GGT_lsub"/>
</dbReference>
<dbReference type="EMBL" id="DQID01000252">
    <property type="protein sequence ID" value="HCT15048.1"/>
    <property type="molecule type" value="Genomic_DNA"/>
</dbReference>
<keyword evidence="3" id="KW-0378">Hydrolase</keyword>
<feature type="region of interest" description="Disordered" evidence="5">
    <location>
        <begin position="340"/>
        <end position="386"/>
    </location>
</feature>
<feature type="region of interest" description="Disordered" evidence="5">
    <location>
        <begin position="267"/>
        <end position="310"/>
    </location>
</feature>
<dbReference type="PRINTS" id="PR01210">
    <property type="entry name" value="GGTRANSPTASE"/>
</dbReference>
<evidence type="ECO:0000313" key="6">
    <source>
        <dbReference type="EMBL" id="HCT15048.1"/>
    </source>
</evidence>
<evidence type="ECO:0000256" key="1">
    <source>
        <dbReference type="ARBA" id="ARBA00009381"/>
    </source>
</evidence>
<dbReference type="InterPro" id="IPR029055">
    <property type="entry name" value="Ntn_hydrolases_N"/>
</dbReference>
<dbReference type="GO" id="GO:0016740">
    <property type="term" value="F:transferase activity"/>
    <property type="evidence" value="ECO:0007669"/>
    <property type="project" value="UniProtKB-KW"/>
</dbReference>
<sequence>MVSTPDPEATAAGCRVLADGGTAADALVASQYVLGLTEPQFSGPGGGGLAVYHDGPSGITESFDGTVHAPEDAAARGSVGVPQTDRLMDTLRARFGTMDLGTLTEPARRLATDGFPVSRRLADAMSARRELFDHLPAAGDTMTNTDYADYLAGLQGTSDPLEPADPLCVPYQGYRVCGSHGTETGMAVVGETLGILDHLDLARLTPYSTGTAPVARATAQHLVMEAERLAFADANTWMADAAVDPDRARDYVRDLVTGSDHLADAADRITQRRTLHDPQPSSLAGRSADYSDSNDQGTSQITVRDSAGSTASLTTTLQRSFGSGEKEHGYFLNNSLDNFTADAEEGQPNRREPGAHPRTMMSPLLVFSDGADGADGADSADSAGSAGGAPVMALGSPGGRKIPSYVVKALVAMVDWDLTPAQAVRMPNFGAENRGAVYSVSEHGDGASDSDADTARRLLEGWGHELRPGSFDSGLSVLRVAGEQVSGAADARRDGAVAGVAPEGA</sequence>
<evidence type="ECO:0000256" key="3">
    <source>
        <dbReference type="ARBA" id="ARBA00022801"/>
    </source>
</evidence>
<dbReference type="AlphaFoldDB" id="A0A3D4T0J2"/>
<comment type="caution">
    <text evidence="6">The sequence shown here is derived from an EMBL/GenBank/DDBJ whole genome shotgun (WGS) entry which is preliminary data.</text>
</comment>
<comment type="similarity">
    <text evidence="1">Belongs to the gamma-glutamyltransferase family.</text>
</comment>
<evidence type="ECO:0000256" key="5">
    <source>
        <dbReference type="SAM" id="MobiDB-lite"/>
    </source>
</evidence>
<organism evidence="6 7">
    <name type="scientific">Corynebacterium nuruki</name>
    <dbReference type="NCBI Taxonomy" id="1032851"/>
    <lineage>
        <taxon>Bacteria</taxon>
        <taxon>Bacillati</taxon>
        <taxon>Actinomycetota</taxon>
        <taxon>Actinomycetes</taxon>
        <taxon>Mycobacteriales</taxon>
        <taxon>Corynebacteriaceae</taxon>
        <taxon>Corynebacterium</taxon>
    </lineage>
</organism>
<evidence type="ECO:0000256" key="2">
    <source>
        <dbReference type="ARBA" id="ARBA00022679"/>
    </source>
</evidence>
<accession>A0A3D4T0J2</accession>
<evidence type="ECO:0000313" key="7">
    <source>
        <dbReference type="Proteomes" id="UP000261739"/>
    </source>
</evidence>
<dbReference type="PANTHER" id="PTHR43199">
    <property type="entry name" value="GLUTATHIONE HYDROLASE"/>
    <property type="match status" value="1"/>
</dbReference>
<feature type="compositionally biased region" description="Polar residues" evidence="5">
    <location>
        <begin position="279"/>
        <end position="303"/>
    </location>
</feature>
<keyword evidence="2" id="KW-0808">Transferase</keyword>
<proteinExistence type="inferred from homology"/>
<evidence type="ECO:0008006" key="8">
    <source>
        <dbReference type="Google" id="ProtNLM"/>
    </source>
</evidence>